<name>A0AA38PWQ3_9AGAR</name>
<accession>A0AA38PWQ3</accession>
<feature type="domain" description="DUF6699" evidence="2">
    <location>
        <begin position="509"/>
        <end position="662"/>
    </location>
</feature>
<sequence>MTMPFYIPIPPSFWPFGPRHGHGHGHARGSMPPVPVIPSSIGTTATSQSASSQRTRTFSTPGRSPDDTHRHHHHHHHHHKPAQPEMKELGARNVTIIPPHPHTHHGHIHHPRSRSVPRPPTEAHIQAYAQQQAYTQQQREQNQAQAQRATDTRSRLAQPTPNAPLLVPPARSQGHRSRSQSASVNAHLMQGFRTHISQGTRPYLYNNHDLDAGSTGPEGDSSRNGEDPSNSMPSLIADSNSSRVGRSHTLDEPATSTRPSGNTTTGSVPLTARLRYAIHRTDSGSRQIRAQSVDGTGSGGRATRPSTAESAAVPESAPYVPHAPEALDTAHRRGRTRSSIIHVVNRILPHSAQGTGANPGPAPVIPHHHPHRHTHHTHSLPPPPPHLQQQPHHHHHTHTHQHHQHHHQQLPPNHIAAITSQAPQTPYVPPAPEAFGPKPARRLRHHVSFANPNQPKFLHMHPIFATSSTNSVAPILYDAARSPSRTSVRCKFNGVSSETSGTTTPAPRMKENGEAVPAHVLAEPATDPPTSGKLVLRCDRFPWEVIVTAGCAGSSSTPSSTRTQVTNNDVLHAVYHTLRAPVLHSEWNTLDSDRSTQRRVSRAYQRRVEMMQLRASRDRAQASLVAGRRVSGGAEETGEGKEGVRRVDWLMGRTRLVGIVVERSVGHGRSLDGVEGVGKLVFTKE</sequence>
<dbReference type="EMBL" id="MU802031">
    <property type="protein sequence ID" value="KAJ3983188.1"/>
    <property type="molecule type" value="Genomic_DNA"/>
</dbReference>
<feature type="compositionally biased region" description="Basic residues" evidence="1">
    <location>
        <begin position="70"/>
        <end position="81"/>
    </location>
</feature>
<proteinExistence type="predicted"/>
<gene>
    <name evidence="3" type="ORF">F5890DRAFT_233236</name>
</gene>
<feature type="compositionally biased region" description="Basic residues" evidence="1">
    <location>
        <begin position="366"/>
        <end position="378"/>
    </location>
</feature>
<dbReference type="Pfam" id="PF20415">
    <property type="entry name" value="DUF6699"/>
    <property type="match status" value="1"/>
</dbReference>
<feature type="compositionally biased region" description="Low complexity" evidence="1">
    <location>
        <begin position="39"/>
        <end position="60"/>
    </location>
</feature>
<feature type="compositionally biased region" description="Low complexity" evidence="1">
    <location>
        <begin position="126"/>
        <end position="149"/>
    </location>
</feature>
<feature type="compositionally biased region" description="Polar residues" evidence="1">
    <location>
        <begin position="227"/>
        <end position="244"/>
    </location>
</feature>
<evidence type="ECO:0000313" key="4">
    <source>
        <dbReference type="Proteomes" id="UP001163850"/>
    </source>
</evidence>
<feature type="region of interest" description="Disordered" evidence="1">
    <location>
        <begin position="350"/>
        <end position="410"/>
    </location>
</feature>
<reference evidence="3" key="1">
    <citation type="submission" date="2022-08" db="EMBL/GenBank/DDBJ databases">
        <authorList>
            <consortium name="DOE Joint Genome Institute"/>
            <person name="Min B."/>
            <person name="Riley R."/>
            <person name="Sierra-Patev S."/>
            <person name="Naranjo-Ortiz M."/>
            <person name="Looney B."/>
            <person name="Konkel Z."/>
            <person name="Slot J.C."/>
            <person name="Sakamoto Y."/>
            <person name="Steenwyk J.L."/>
            <person name="Rokas A."/>
            <person name="Carro J."/>
            <person name="Camarero S."/>
            <person name="Ferreira P."/>
            <person name="Molpeceres G."/>
            <person name="Ruiz-Duenas F.J."/>
            <person name="Serrano A."/>
            <person name="Henrissat B."/>
            <person name="Drula E."/>
            <person name="Hughes K.W."/>
            <person name="Mata J.L."/>
            <person name="Ishikawa N.K."/>
            <person name="Vargas-Isla R."/>
            <person name="Ushijima S."/>
            <person name="Smith C.A."/>
            <person name="Ahrendt S."/>
            <person name="Andreopoulos W."/>
            <person name="He G."/>
            <person name="Labutti K."/>
            <person name="Lipzen A."/>
            <person name="Ng V."/>
            <person name="Sandor L."/>
            <person name="Barry K."/>
            <person name="Martinez A.T."/>
            <person name="Xiao Y."/>
            <person name="Gibbons J.G."/>
            <person name="Terashima K."/>
            <person name="Hibbett D.S."/>
            <person name="Grigoriev I.V."/>
        </authorList>
    </citation>
    <scope>NUCLEOTIDE SEQUENCE</scope>
    <source>
        <strain evidence="3">TFB7829</strain>
    </source>
</reference>
<comment type="caution">
    <text evidence="3">The sequence shown here is derived from an EMBL/GenBank/DDBJ whole genome shotgun (WGS) entry which is preliminary data.</text>
</comment>
<feature type="region of interest" description="Disordered" evidence="1">
    <location>
        <begin position="201"/>
        <end position="334"/>
    </location>
</feature>
<evidence type="ECO:0000259" key="2">
    <source>
        <dbReference type="Pfam" id="PF20415"/>
    </source>
</evidence>
<feature type="compositionally biased region" description="Basic residues" evidence="1">
    <location>
        <begin position="391"/>
        <end position="408"/>
    </location>
</feature>
<feature type="region of interest" description="Disordered" evidence="1">
    <location>
        <begin position="39"/>
        <end position="183"/>
    </location>
</feature>
<protein>
    <recommendedName>
        <fullName evidence="2">DUF6699 domain-containing protein</fullName>
    </recommendedName>
</protein>
<feature type="compositionally biased region" description="Polar residues" evidence="1">
    <location>
        <begin position="254"/>
        <end position="268"/>
    </location>
</feature>
<evidence type="ECO:0000313" key="3">
    <source>
        <dbReference type="EMBL" id="KAJ3983188.1"/>
    </source>
</evidence>
<feature type="compositionally biased region" description="Polar residues" evidence="1">
    <location>
        <begin position="284"/>
        <end position="295"/>
    </location>
</feature>
<organism evidence="3 4">
    <name type="scientific">Lentinula detonsa</name>
    <dbReference type="NCBI Taxonomy" id="2804962"/>
    <lineage>
        <taxon>Eukaryota</taxon>
        <taxon>Fungi</taxon>
        <taxon>Dikarya</taxon>
        <taxon>Basidiomycota</taxon>
        <taxon>Agaricomycotina</taxon>
        <taxon>Agaricomycetes</taxon>
        <taxon>Agaricomycetidae</taxon>
        <taxon>Agaricales</taxon>
        <taxon>Marasmiineae</taxon>
        <taxon>Omphalotaceae</taxon>
        <taxon>Lentinula</taxon>
    </lineage>
</organism>
<evidence type="ECO:0000256" key="1">
    <source>
        <dbReference type="SAM" id="MobiDB-lite"/>
    </source>
</evidence>
<dbReference type="Proteomes" id="UP001163850">
    <property type="component" value="Unassembled WGS sequence"/>
</dbReference>
<dbReference type="AlphaFoldDB" id="A0AA38PWQ3"/>
<dbReference type="InterPro" id="IPR046522">
    <property type="entry name" value="DUF6699"/>
</dbReference>
<feature type="compositionally biased region" description="Basic residues" evidence="1">
    <location>
        <begin position="101"/>
        <end position="115"/>
    </location>
</feature>